<dbReference type="RefSeq" id="WP_182922413.1">
    <property type="nucleotide sequence ID" value="NZ_WNXD01000002.1"/>
</dbReference>
<dbReference type="EMBL" id="WNXD01000002">
    <property type="protein sequence ID" value="MBB2145721.1"/>
    <property type="molecule type" value="Genomic_DNA"/>
</dbReference>
<evidence type="ECO:0000313" key="1">
    <source>
        <dbReference type="EMBL" id="MBB2145721.1"/>
    </source>
</evidence>
<evidence type="ECO:0000313" key="2">
    <source>
        <dbReference type="Proteomes" id="UP000601055"/>
    </source>
</evidence>
<accession>A0A923DZ36</accession>
<comment type="caution">
    <text evidence="1">The sequence shown here is derived from an EMBL/GenBank/DDBJ whole genome shotgun (WGS) entry which is preliminary data.</text>
</comment>
<protein>
    <submittedName>
        <fullName evidence="1">Uncharacterized protein</fullName>
    </submittedName>
</protein>
<reference evidence="1" key="1">
    <citation type="submission" date="2019-11" db="EMBL/GenBank/DDBJ databases">
        <title>Description of Pedobacter sp. LMG 31464T.</title>
        <authorList>
            <person name="Carlier A."/>
            <person name="Qi S."/>
            <person name="Vandamme P."/>
        </authorList>
    </citation>
    <scope>NUCLEOTIDE SEQUENCE</scope>
    <source>
        <strain evidence="1">LMG 31464</strain>
    </source>
</reference>
<dbReference type="AlphaFoldDB" id="A0A923DZ36"/>
<dbReference type="Pfam" id="PF19781">
    <property type="entry name" value="DUF6266"/>
    <property type="match status" value="1"/>
</dbReference>
<dbReference type="InterPro" id="IPR046233">
    <property type="entry name" value="DUF6266"/>
</dbReference>
<keyword evidence="2" id="KW-1185">Reference proteome</keyword>
<name>A0A923DZ36_9SPHI</name>
<organism evidence="1 2">
    <name type="scientific">Pedobacter planticolens</name>
    <dbReference type="NCBI Taxonomy" id="2679964"/>
    <lineage>
        <taxon>Bacteria</taxon>
        <taxon>Pseudomonadati</taxon>
        <taxon>Bacteroidota</taxon>
        <taxon>Sphingobacteriia</taxon>
        <taxon>Sphingobacteriales</taxon>
        <taxon>Sphingobacteriaceae</taxon>
        <taxon>Pedobacter</taxon>
    </lineage>
</organism>
<proteinExistence type="predicted"/>
<gene>
    <name evidence="1" type="ORF">GM921_09505</name>
</gene>
<dbReference type="Proteomes" id="UP000601055">
    <property type="component" value="Unassembled WGS sequence"/>
</dbReference>
<sequence length="210" mass="23098">MAILKNGAKGGFSGKVGSVIGYQLNGQDVIRGWSKKRTKKPSKLEQANRDKFAQMQTWLKPLLDFLRVGFKNYAPTYQGFVAAKSYNSKHAFKQNADETYLIDPALALVSFGSMPLPQTISMELNGNEIVFNWSKEGNYQGIDQAMVLAYVPKTGEAVYDLAAAKRHTGTAILPMPPNSAGHEVQVYIAFVAYDQSAQSNSYYLGVLSLT</sequence>